<keyword evidence="2" id="KW-1185">Reference proteome</keyword>
<name>A0A502BQ55_9HYPH</name>
<gene>
    <name evidence="1" type="ORF">FHY56_02210</name>
</gene>
<protein>
    <submittedName>
        <fullName evidence="1">Uncharacterized protein</fullName>
    </submittedName>
</protein>
<sequence>MSDSDRRNEYFCMALNAYEATIFHFLFISLKYCSVRLQDQH</sequence>
<dbReference type="Proteomes" id="UP000315388">
    <property type="component" value="Unassembled WGS sequence"/>
</dbReference>
<organism evidence="1 2">
    <name type="scientific">Brucella gallinifaecis</name>
    <dbReference type="NCBI Taxonomy" id="215590"/>
    <lineage>
        <taxon>Bacteria</taxon>
        <taxon>Pseudomonadati</taxon>
        <taxon>Pseudomonadota</taxon>
        <taxon>Alphaproteobacteria</taxon>
        <taxon>Hyphomicrobiales</taxon>
        <taxon>Brucellaceae</taxon>
        <taxon>Brucella/Ochrobactrum group</taxon>
        <taxon>Brucella</taxon>
    </lineage>
</organism>
<evidence type="ECO:0000313" key="2">
    <source>
        <dbReference type="Proteomes" id="UP000315388"/>
    </source>
</evidence>
<dbReference type="OrthoDB" id="8480760at2"/>
<comment type="caution">
    <text evidence="1">The sequence shown here is derived from an EMBL/GenBank/DDBJ whole genome shotgun (WGS) entry which is preliminary data.</text>
</comment>
<dbReference type="EMBL" id="VEWJ01000002">
    <property type="protein sequence ID" value="TPF76345.1"/>
    <property type="molecule type" value="Genomic_DNA"/>
</dbReference>
<accession>A0A502BQ55</accession>
<evidence type="ECO:0000313" key="1">
    <source>
        <dbReference type="EMBL" id="TPF76345.1"/>
    </source>
</evidence>
<reference evidence="1 2" key="1">
    <citation type="journal article" date="2003" name="Int. J. Syst. Evol. Microbiol.">
        <title>Towards a standardized format for the description of a novel species (of an established genus): Ochrobactrum gallinifaecis sp. nov.</title>
        <authorList>
            <person name="Kampfer P."/>
            <person name="Buczolits S."/>
            <person name="Albrecht A."/>
            <person name="Busse H.J."/>
            <person name="Stackebrandt E."/>
        </authorList>
    </citation>
    <scope>NUCLEOTIDE SEQUENCE [LARGE SCALE GENOMIC DNA]</scope>
    <source>
        <strain evidence="1 2">ISO 196</strain>
    </source>
</reference>
<dbReference type="AlphaFoldDB" id="A0A502BQ55"/>
<proteinExistence type="predicted"/>